<evidence type="ECO:0000256" key="8">
    <source>
        <dbReference type="ARBA" id="ARBA00022840"/>
    </source>
</evidence>
<dbReference type="Proteomes" id="UP000243342">
    <property type="component" value="Unassembled WGS sequence"/>
</dbReference>
<feature type="transmembrane region" description="Helical" evidence="13">
    <location>
        <begin position="230"/>
        <end position="249"/>
    </location>
</feature>
<feature type="region of interest" description="Disordered" evidence="12">
    <location>
        <begin position="274"/>
        <end position="304"/>
    </location>
</feature>
<dbReference type="HAMAP" id="MF_00165">
    <property type="entry name" value="Thymidylate_kinase"/>
    <property type="match status" value="1"/>
</dbReference>
<evidence type="ECO:0000256" key="11">
    <source>
        <dbReference type="HAMAP-Rule" id="MF_00165"/>
    </source>
</evidence>
<evidence type="ECO:0000256" key="1">
    <source>
        <dbReference type="ARBA" id="ARBA00009776"/>
    </source>
</evidence>
<feature type="compositionally biased region" description="Basic and acidic residues" evidence="12">
    <location>
        <begin position="1171"/>
        <end position="1232"/>
    </location>
</feature>
<evidence type="ECO:0000259" key="14">
    <source>
        <dbReference type="Pfam" id="PF02223"/>
    </source>
</evidence>
<dbReference type="InterPro" id="IPR036259">
    <property type="entry name" value="MFS_trans_sf"/>
</dbReference>
<name>A0A1J7C421_9ACTN</name>
<dbReference type="SUPFAM" id="SSF103473">
    <property type="entry name" value="MFS general substrate transporter"/>
    <property type="match status" value="1"/>
</dbReference>
<evidence type="ECO:0000313" key="16">
    <source>
        <dbReference type="Proteomes" id="UP000243342"/>
    </source>
</evidence>
<reference evidence="15 16" key="1">
    <citation type="submission" date="2016-10" db="EMBL/GenBank/DDBJ databases">
        <title>Genome sequence of Streptomyces gilvigriseus MUSC 26.</title>
        <authorList>
            <person name="Lee L.-H."/>
            <person name="Ser H.-L."/>
        </authorList>
    </citation>
    <scope>NUCLEOTIDE SEQUENCE [LARGE SCALE GENOMIC DNA]</scope>
    <source>
        <strain evidence="15 16">MUSC 26</strain>
    </source>
</reference>
<evidence type="ECO:0000256" key="12">
    <source>
        <dbReference type="SAM" id="MobiDB-lite"/>
    </source>
</evidence>
<keyword evidence="16" id="KW-1185">Reference proteome</keyword>
<feature type="transmembrane region" description="Helical" evidence="13">
    <location>
        <begin position="464"/>
        <end position="482"/>
    </location>
</feature>
<dbReference type="SUPFAM" id="SSF52540">
    <property type="entry name" value="P-loop containing nucleoside triphosphate hydrolases"/>
    <property type="match status" value="1"/>
</dbReference>
<dbReference type="STRING" id="1428644.BIV57_16865"/>
<dbReference type="GO" id="GO:0006233">
    <property type="term" value="P:dTDP biosynthetic process"/>
    <property type="evidence" value="ECO:0007669"/>
    <property type="project" value="InterPro"/>
</dbReference>
<feature type="transmembrane region" description="Helical" evidence="13">
    <location>
        <begin position="86"/>
        <end position="108"/>
    </location>
</feature>
<feature type="region of interest" description="Disordered" evidence="12">
    <location>
        <begin position="910"/>
        <end position="1396"/>
    </location>
</feature>
<evidence type="ECO:0000256" key="4">
    <source>
        <dbReference type="ARBA" id="ARBA00022679"/>
    </source>
</evidence>
<keyword evidence="5 11" id="KW-0545">Nucleotide biosynthesis</keyword>
<feature type="region of interest" description="Disordered" evidence="12">
    <location>
        <begin position="866"/>
        <end position="894"/>
    </location>
</feature>
<feature type="compositionally biased region" description="Low complexity" evidence="12">
    <location>
        <begin position="1275"/>
        <end position="1292"/>
    </location>
</feature>
<dbReference type="PROSITE" id="PS01331">
    <property type="entry name" value="THYMIDYLATE_KINASE"/>
    <property type="match status" value="1"/>
</dbReference>
<keyword evidence="8 11" id="KW-0067">ATP-binding</keyword>
<dbReference type="EMBL" id="MLCF01000102">
    <property type="protein sequence ID" value="OIV36316.1"/>
    <property type="molecule type" value="Genomic_DNA"/>
</dbReference>
<feature type="transmembrane region" description="Helical" evidence="13">
    <location>
        <begin position="114"/>
        <end position="132"/>
    </location>
</feature>
<feature type="transmembrane region" description="Helical" evidence="13">
    <location>
        <begin position="49"/>
        <end position="79"/>
    </location>
</feature>
<dbReference type="InterPro" id="IPR039430">
    <property type="entry name" value="Thymidylate_kin-like_dom"/>
</dbReference>
<dbReference type="InterPro" id="IPR027417">
    <property type="entry name" value="P-loop_NTPase"/>
</dbReference>
<feature type="transmembrane region" description="Helical" evidence="13">
    <location>
        <begin position="198"/>
        <end position="218"/>
    </location>
</feature>
<feature type="region of interest" description="Disordered" evidence="12">
    <location>
        <begin position="345"/>
        <end position="419"/>
    </location>
</feature>
<feature type="region of interest" description="Disordered" evidence="12">
    <location>
        <begin position="148"/>
        <end position="180"/>
    </location>
</feature>
<feature type="transmembrane region" description="Helical" evidence="13">
    <location>
        <begin position="429"/>
        <end position="452"/>
    </location>
</feature>
<feature type="compositionally biased region" description="Low complexity" evidence="12">
    <location>
        <begin position="1088"/>
        <end position="1098"/>
    </location>
</feature>
<evidence type="ECO:0000256" key="2">
    <source>
        <dbReference type="ARBA" id="ARBA00012980"/>
    </source>
</evidence>
<evidence type="ECO:0000256" key="9">
    <source>
        <dbReference type="ARBA" id="ARBA00048743"/>
    </source>
</evidence>
<feature type="transmembrane region" description="Helical" evidence="13">
    <location>
        <begin position="494"/>
        <end position="512"/>
    </location>
</feature>
<keyword evidence="13" id="KW-0812">Transmembrane</keyword>
<dbReference type="PANTHER" id="PTHR10344">
    <property type="entry name" value="THYMIDYLATE KINASE"/>
    <property type="match status" value="1"/>
</dbReference>
<comment type="caution">
    <text evidence="15">The sequence shown here is derived from an EMBL/GenBank/DDBJ whole genome shotgun (WGS) entry which is preliminary data.</text>
</comment>
<dbReference type="EC" id="2.7.4.9" evidence="2 11"/>
<dbReference type="GO" id="GO:0005829">
    <property type="term" value="C:cytosol"/>
    <property type="evidence" value="ECO:0007669"/>
    <property type="project" value="TreeGrafter"/>
</dbReference>
<dbReference type="GO" id="GO:0004798">
    <property type="term" value="F:dTMP kinase activity"/>
    <property type="evidence" value="ECO:0007669"/>
    <property type="project" value="UniProtKB-UniRule"/>
</dbReference>
<keyword evidence="6 11" id="KW-0547">Nucleotide-binding</keyword>
<evidence type="ECO:0000256" key="5">
    <source>
        <dbReference type="ARBA" id="ARBA00022727"/>
    </source>
</evidence>
<evidence type="ECO:0000256" key="7">
    <source>
        <dbReference type="ARBA" id="ARBA00022777"/>
    </source>
</evidence>
<keyword evidence="4 11" id="KW-0808">Transferase</keyword>
<evidence type="ECO:0000313" key="15">
    <source>
        <dbReference type="EMBL" id="OIV36316.1"/>
    </source>
</evidence>
<dbReference type="CDD" id="cd01672">
    <property type="entry name" value="TMPK"/>
    <property type="match status" value="1"/>
</dbReference>
<dbReference type="GO" id="GO:0006235">
    <property type="term" value="P:dTTP biosynthetic process"/>
    <property type="evidence" value="ECO:0007669"/>
    <property type="project" value="UniProtKB-UniRule"/>
</dbReference>
<feature type="compositionally biased region" description="Basic and acidic residues" evidence="12">
    <location>
        <begin position="1099"/>
        <end position="1112"/>
    </location>
</feature>
<dbReference type="GO" id="GO:0005524">
    <property type="term" value="F:ATP binding"/>
    <property type="evidence" value="ECO:0007669"/>
    <property type="project" value="UniProtKB-UniRule"/>
</dbReference>
<feature type="compositionally biased region" description="Basic and acidic residues" evidence="12">
    <location>
        <begin position="1039"/>
        <end position="1087"/>
    </location>
</feature>
<dbReference type="Gene3D" id="3.40.50.300">
    <property type="entry name" value="P-loop containing nucleotide triphosphate hydrolases"/>
    <property type="match status" value="1"/>
</dbReference>
<dbReference type="GO" id="GO:0006227">
    <property type="term" value="P:dUDP biosynthetic process"/>
    <property type="evidence" value="ECO:0007669"/>
    <property type="project" value="TreeGrafter"/>
</dbReference>
<dbReference type="Pfam" id="PF02223">
    <property type="entry name" value="Thymidylate_kin"/>
    <property type="match status" value="1"/>
</dbReference>
<feature type="compositionally biased region" description="Basic and acidic residues" evidence="12">
    <location>
        <begin position="910"/>
        <end position="1027"/>
    </location>
</feature>
<protein>
    <recommendedName>
        <fullName evidence="3 11">Thymidylate kinase</fullName>
        <ecNumber evidence="2 11">2.7.4.9</ecNumber>
    </recommendedName>
    <alternativeName>
        <fullName evidence="11">dTMP kinase</fullName>
    </alternativeName>
</protein>
<dbReference type="PANTHER" id="PTHR10344:SF4">
    <property type="entry name" value="UMP-CMP KINASE 2, MITOCHONDRIAL"/>
    <property type="match status" value="1"/>
</dbReference>
<keyword evidence="13" id="KW-1133">Transmembrane helix</keyword>
<feature type="transmembrane region" description="Helical" evidence="13">
    <location>
        <begin position="518"/>
        <end position="541"/>
    </location>
</feature>
<dbReference type="Gene3D" id="1.20.1250.20">
    <property type="entry name" value="MFS general substrate transporter like domains"/>
    <property type="match status" value="1"/>
</dbReference>
<organism evidence="15 16">
    <name type="scientific">Mangrovactinospora gilvigrisea</name>
    <dbReference type="NCBI Taxonomy" id="1428644"/>
    <lineage>
        <taxon>Bacteria</taxon>
        <taxon>Bacillati</taxon>
        <taxon>Actinomycetota</taxon>
        <taxon>Actinomycetes</taxon>
        <taxon>Kitasatosporales</taxon>
        <taxon>Streptomycetaceae</taxon>
        <taxon>Mangrovactinospora</taxon>
    </lineage>
</organism>
<evidence type="ECO:0000256" key="13">
    <source>
        <dbReference type="SAM" id="Phobius"/>
    </source>
</evidence>
<feature type="domain" description="Thymidylate kinase-like" evidence="14">
    <location>
        <begin position="663"/>
        <end position="853"/>
    </location>
</feature>
<feature type="compositionally biased region" description="Low complexity" evidence="12">
    <location>
        <begin position="274"/>
        <end position="293"/>
    </location>
</feature>
<feature type="binding site" evidence="11">
    <location>
        <begin position="665"/>
        <end position="672"/>
    </location>
    <ligand>
        <name>ATP</name>
        <dbReference type="ChEBI" id="CHEBI:30616"/>
    </ligand>
</feature>
<evidence type="ECO:0000256" key="6">
    <source>
        <dbReference type="ARBA" id="ARBA00022741"/>
    </source>
</evidence>
<comment type="function">
    <text evidence="10 11">Phosphorylation of dTMP to form dTDP in both de novo and salvage pathways of dTTP synthesis.</text>
</comment>
<comment type="catalytic activity">
    <reaction evidence="9 11">
        <text>dTMP + ATP = dTDP + ADP</text>
        <dbReference type="Rhea" id="RHEA:13517"/>
        <dbReference type="ChEBI" id="CHEBI:30616"/>
        <dbReference type="ChEBI" id="CHEBI:58369"/>
        <dbReference type="ChEBI" id="CHEBI:63528"/>
        <dbReference type="ChEBI" id="CHEBI:456216"/>
        <dbReference type="EC" id="2.7.4.9"/>
    </reaction>
</comment>
<dbReference type="InterPro" id="IPR018094">
    <property type="entry name" value="Thymidylate_kinase"/>
</dbReference>
<evidence type="ECO:0000256" key="3">
    <source>
        <dbReference type="ARBA" id="ARBA00017144"/>
    </source>
</evidence>
<sequence length="1396" mass="144131">MLRVPGMRRLWGIHLIGGIADRLALLVVVALTAVAAAGGGSFGGGVRGVAFAVAVALAARLAATLLGGAVLLGPLAAAVGRADRRWVLMAGDAVRAALAAVAPLWVGWFGAGRAVGWLVASAFVLGLAERVWTVARGTAEARLLPAGPAAASTSGGSGASGASGGSGADGDAAGAPSGHRPSMRQLEALRALGQRTGYAALPLGAAALVVLGLVNRALATGVSWFAGHGLAIPAFGAAAGFAAAIAVLWPATLAQGPVAPVVVRSPLQGLRPPKAVGGSRAAVAGGDGAAAEGSSGGSADGASGPAAAVAAAGKAPAASAKADAVGTAVVGVDVVGVDAASADAVGKADGGAPSAPPAPKLSKSSAVPEVSKAADAPGEGAEAGSSADGKAAAAKAGDPKPASAKPGDPKPASAKPGAARAWRGRTGALPALTFVSAALCGLLAAFAGVSLLEAGDLGAGPVGWGLLLVAAGGGPLLGARVAPRLLPRLERRALVPLAAGTAGLALLIAAFVPDFVLVLVLVLLAGAAVGVGRSVCGALAAQEGEEARQPRIAEHLAAAQRVAVGVGLLVGPLLAAAIGTADFTDAPLRGAADPGFQHGGAGFALLVTGAAGLVEAAVARARVASAVHGVGRALVASVRGGAPAASAATTDERPTGNGYFLVLEGGDGVGKSTQIEALSAWIRSKGHEVVVTREPGSTGFGKRLREIVLAKETGALSHRAEALLYAADRAEHVASVVRPALARGAVVISDRYMDSSIAYQGAGRDLDGEEVAGLSRWATRGLVPDLTVVLDLDPAEARRRRGDGRGEAAEDRIEAEGDGFHGRVRESFLALAAADPGRYLVVDAAQAAYSVTTAIRHRLDRELPLSEQEKEARAEQERKAREEAERLAAEAAEREREKQELIARLRAEAEEREAAKAAEERRLEEERKAEEARRAAEQKRRAAEEEARRREAEEEQRRKDEEERRRRDAAERARAAEEARRREIEQRRAEEALRRAEAERARQEEERRVAEENRRLVEEALRRRQEEEAAAAAAAAEEEERRRAAEAEERQAAEARRRAEEQERLRVAELKRRAAETEALKRAEEAARAANEAANAQKKQAEKAEKAEKDDGPADAVAEAASEAPASEAAAPAAPRARAPRKTAAPAKGRAKPAAKSASSSTAKSAASKAKAKEKDAAAEQAQRERQAALRERAKQQREERTRREEEQRRREQSQEERQRELRRRLEERHGAPEAPSASDEATQPNPVVKSSADPDSETTAETTAVHRIPGEEQPQAAPESGPESASESVPESDAEKTAKLPVISDDATRTQVMPTVAPSVDEETAVTPLPLDITLDAPENRVPEGIFRPEAPPESSVERTAELPSLADELLGDNAEQAPPADEEPQAKRRRKRGK</sequence>
<gene>
    <name evidence="11" type="primary">tmk</name>
    <name evidence="15" type="ORF">BIV57_16865</name>
</gene>
<keyword evidence="7 11" id="KW-0418">Kinase</keyword>
<dbReference type="NCBIfam" id="TIGR00041">
    <property type="entry name" value="DTMP_kinase"/>
    <property type="match status" value="1"/>
</dbReference>
<feature type="compositionally biased region" description="Low complexity" evidence="12">
    <location>
        <begin position="169"/>
        <end position="178"/>
    </location>
</feature>
<feature type="compositionally biased region" description="Low complexity" evidence="12">
    <location>
        <begin position="373"/>
        <end position="406"/>
    </location>
</feature>
<dbReference type="FunFam" id="3.40.50.300:FF:000225">
    <property type="entry name" value="Thymidylate kinase"/>
    <property type="match status" value="1"/>
</dbReference>
<dbReference type="InterPro" id="IPR018095">
    <property type="entry name" value="Thymidylate_kin_CS"/>
</dbReference>
<feature type="transmembrane region" description="Helical" evidence="13">
    <location>
        <begin position="562"/>
        <end position="581"/>
    </location>
</feature>
<comment type="similarity">
    <text evidence="1 11">Belongs to the thymidylate kinase family.</text>
</comment>
<evidence type="ECO:0000256" key="10">
    <source>
        <dbReference type="ARBA" id="ARBA00057735"/>
    </source>
</evidence>
<keyword evidence="13" id="KW-0472">Membrane</keyword>
<feature type="compositionally biased region" description="Low complexity" evidence="12">
    <location>
        <begin position="1118"/>
        <end position="1169"/>
    </location>
</feature>
<accession>A0A1J7C421</accession>
<proteinExistence type="inferred from homology"/>
<feature type="compositionally biased region" description="Gly residues" evidence="12">
    <location>
        <begin position="155"/>
        <end position="168"/>
    </location>
</feature>